<dbReference type="AlphaFoldDB" id="A0A6C0HFP9"/>
<proteinExistence type="predicted"/>
<protein>
    <submittedName>
        <fullName evidence="1">Uncharacterized protein</fullName>
    </submittedName>
</protein>
<accession>A0A6C0HFP9</accession>
<organism evidence="1">
    <name type="scientific">viral metagenome</name>
    <dbReference type="NCBI Taxonomy" id="1070528"/>
    <lineage>
        <taxon>unclassified sequences</taxon>
        <taxon>metagenomes</taxon>
        <taxon>organismal metagenomes</taxon>
    </lineage>
</organism>
<dbReference type="EMBL" id="MN739943">
    <property type="protein sequence ID" value="QHT78975.1"/>
    <property type="molecule type" value="Genomic_DNA"/>
</dbReference>
<name>A0A6C0HFP9_9ZZZZ</name>
<evidence type="ECO:0000313" key="1">
    <source>
        <dbReference type="EMBL" id="QHT78975.1"/>
    </source>
</evidence>
<sequence>MFRALDKLQKDTVPDFKQTLPQAHTFLNSYITVQSDLTKKQLEEKRGPEKEKSISIPKYSFYKEHIVTPAIQQSIAKAEVNDANLYTSIIETPQVFIKPVDYKNHSVLSSKIFMSSIIHDGQVAKPVCLKEYSPPSDLPLKIRVSDVHSQALVLRGGALPSYSFCPELVDTSKGPFALECIQQKYIQIGGKVSDLHYPRIESLERYNSLPLWKDVVIELYNVFYSVPKKTSKIQQKFLGSEILWFNYGTNTYIDRVTEYKKSLIQLTSDIDSHFEYLAFIHLCPNLTMDVSLRMQSGKLLYNDSSSRIVTEIKLVSGKVISLLGTWEDSAKTIFDLEYSDGKHPYMSVPKEWFILGQEPNAPLFSWEGVLGRFCEYRLADKMSLTLSPNSKIIETESKFPYLLQLRNGSRSGFAVVKRNINMNSWRTLTCCFLSSSGQGVLLNFGPCMVILVGKILRIQWTSATLEKSHSFENILDLDSSTPYLLCIGMKSDLETISPNRLVFAVASISDWISGRVGFEVIGPNIVSFITDNFNPLYNISDSFQLCIGDVTHSANAAIAWVRFFDYEMESVDIVRDCTNSWERS</sequence>
<reference evidence="1" key="1">
    <citation type="journal article" date="2020" name="Nature">
        <title>Giant virus diversity and host interactions through global metagenomics.</title>
        <authorList>
            <person name="Schulz F."/>
            <person name="Roux S."/>
            <person name="Paez-Espino D."/>
            <person name="Jungbluth S."/>
            <person name="Walsh D.A."/>
            <person name="Denef V.J."/>
            <person name="McMahon K.D."/>
            <person name="Konstantinidis K.T."/>
            <person name="Eloe-Fadrosh E.A."/>
            <person name="Kyrpides N.C."/>
            <person name="Woyke T."/>
        </authorList>
    </citation>
    <scope>NUCLEOTIDE SEQUENCE</scope>
    <source>
        <strain evidence="1">GVMAG-M-3300023179-97</strain>
    </source>
</reference>